<dbReference type="OrthoDB" id="8588654at2"/>
<accession>A0A318ITI8</accession>
<comment type="caution">
    <text evidence="1">The sequence shown here is derived from an EMBL/GenBank/DDBJ whole genome shotgun (WGS) entry which is preliminary data.</text>
</comment>
<gene>
    <name evidence="1" type="ORF">DFR38_1338</name>
</gene>
<dbReference type="RefSeq" id="WP_110313852.1">
    <property type="nucleotide sequence ID" value="NZ_LNQU01000047.1"/>
</dbReference>
<evidence type="ECO:0000313" key="1">
    <source>
        <dbReference type="EMBL" id="PXX38809.1"/>
    </source>
</evidence>
<evidence type="ECO:0000313" key="2">
    <source>
        <dbReference type="Proteomes" id="UP000248395"/>
    </source>
</evidence>
<proteinExistence type="predicted"/>
<name>A0A318ITI8_9NEIS</name>
<protein>
    <submittedName>
        <fullName evidence="1">Uncharacterized protein</fullName>
    </submittedName>
</protein>
<sequence>MTQALIWWLENSPRWLSCCSAQWRRQQEVLRAATFHTGHVLCSPAPLPDKLSRLLRRCCSDAITLLHGSGEVQLQLCRQLPVPQHDPCQLYALGQRLQQRTGEVCLRGLVDIGRALSR</sequence>
<keyword evidence="2" id="KW-1185">Reference proteome</keyword>
<dbReference type="AlphaFoldDB" id="A0A318ITI8"/>
<dbReference type="EMBL" id="QJKC01000033">
    <property type="protein sequence ID" value="PXX38809.1"/>
    <property type="molecule type" value="Genomic_DNA"/>
</dbReference>
<organism evidence="1 2">
    <name type="scientific">Aquitalea magnusonii</name>
    <dbReference type="NCBI Taxonomy" id="332411"/>
    <lineage>
        <taxon>Bacteria</taxon>
        <taxon>Pseudomonadati</taxon>
        <taxon>Pseudomonadota</taxon>
        <taxon>Betaproteobacteria</taxon>
        <taxon>Neisseriales</taxon>
        <taxon>Chromobacteriaceae</taxon>
        <taxon>Aquitalea</taxon>
    </lineage>
</organism>
<reference evidence="1 2" key="1">
    <citation type="submission" date="2018-05" db="EMBL/GenBank/DDBJ databases">
        <title>Genomic Encyclopedia of Type Strains, Phase IV (KMG-IV): sequencing the most valuable type-strain genomes for metagenomic binning, comparative biology and taxonomic classification.</title>
        <authorList>
            <person name="Goeker M."/>
        </authorList>
    </citation>
    <scope>NUCLEOTIDE SEQUENCE [LARGE SCALE GENOMIC DNA]</scope>
    <source>
        <strain evidence="1 2">DSM 25134</strain>
    </source>
</reference>
<dbReference type="Proteomes" id="UP000248395">
    <property type="component" value="Unassembled WGS sequence"/>
</dbReference>